<organism evidence="12 13">
    <name type="scientific">Wenjunlia tyrosinilytica</name>
    <dbReference type="NCBI Taxonomy" id="1544741"/>
    <lineage>
        <taxon>Bacteria</taxon>
        <taxon>Bacillati</taxon>
        <taxon>Actinomycetota</taxon>
        <taxon>Actinomycetes</taxon>
        <taxon>Kitasatosporales</taxon>
        <taxon>Streptomycetaceae</taxon>
        <taxon>Wenjunlia</taxon>
    </lineage>
</organism>
<evidence type="ECO:0000256" key="11">
    <source>
        <dbReference type="SAM" id="Phobius"/>
    </source>
</evidence>
<dbReference type="GO" id="GO:0016020">
    <property type="term" value="C:membrane"/>
    <property type="evidence" value="ECO:0007669"/>
    <property type="project" value="GOC"/>
</dbReference>
<dbReference type="Proteomes" id="UP000641932">
    <property type="component" value="Unassembled WGS sequence"/>
</dbReference>
<feature type="transmembrane region" description="Helical" evidence="11">
    <location>
        <begin position="382"/>
        <end position="407"/>
    </location>
</feature>
<evidence type="ECO:0000313" key="13">
    <source>
        <dbReference type="Proteomes" id="UP000641932"/>
    </source>
</evidence>
<feature type="transmembrane region" description="Helical" evidence="11">
    <location>
        <begin position="135"/>
        <end position="156"/>
    </location>
</feature>
<evidence type="ECO:0000256" key="4">
    <source>
        <dbReference type="ARBA" id="ARBA00022676"/>
    </source>
</evidence>
<dbReference type="Pfam" id="PF04188">
    <property type="entry name" value="Mannosyl_trans2"/>
    <property type="match status" value="1"/>
</dbReference>
<protein>
    <submittedName>
        <fullName evidence="12">Membrane protein</fullName>
    </submittedName>
</protein>
<evidence type="ECO:0000256" key="9">
    <source>
        <dbReference type="ARBA" id="ARBA00023136"/>
    </source>
</evidence>
<dbReference type="RefSeq" id="WP_229698127.1">
    <property type="nucleotide sequence ID" value="NZ_BMMS01000002.1"/>
</dbReference>
<feature type="region of interest" description="Disordered" evidence="10">
    <location>
        <begin position="1"/>
        <end position="32"/>
    </location>
</feature>
<comment type="subcellular location">
    <subcellularLocation>
        <location evidence="1">Endoplasmic reticulum membrane</location>
        <topology evidence="1">Multi-pass membrane protein</topology>
    </subcellularLocation>
</comment>
<comment type="pathway">
    <text evidence="2">Glycolipid biosynthesis; glycosylphosphatidylinositol-anchor biosynthesis.</text>
</comment>
<evidence type="ECO:0000256" key="5">
    <source>
        <dbReference type="ARBA" id="ARBA00022679"/>
    </source>
</evidence>
<gene>
    <name evidence="12" type="ORF">GCM10012280_07570</name>
</gene>
<name>A0A918DTG4_9ACTN</name>
<dbReference type="GO" id="GO:0004376">
    <property type="term" value="F:GPI mannosyltransferase activity"/>
    <property type="evidence" value="ECO:0007669"/>
    <property type="project" value="InterPro"/>
</dbReference>
<feature type="transmembrane region" description="Helical" evidence="11">
    <location>
        <begin position="359"/>
        <end position="375"/>
    </location>
</feature>
<evidence type="ECO:0000256" key="6">
    <source>
        <dbReference type="ARBA" id="ARBA00022692"/>
    </source>
</evidence>
<keyword evidence="3" id="KW-0337">GPI-anchor biosynthesis</keyword>
<feature type="compositionally biased region" description="Basic and acidic residues" evidence="10">
    <location>
        <begin position="1"/>
        <end position="10"/>
    </location>
</feature>
<dbReference type="EMBL" id="BMMS01000002">
    <property type="protein sequence ID" value="GGO81988.1"/>
    <property type="molecule type" value="Genomic_DNA"/>
</dbReference>
<keyword evidence="13" id="KW-1185">Reference proteome</keyword>
<dbReference type="PANTHER" id="PTHR12468">
    <property type="entry name" value="GPI MANNOSYLTRANSFERASE 2"/>
    <property type="match status" value="1"/>
</dbReference>
<feature type="transmembrane region" description="Helical" evidence="11">
    <location>
        <begin position="335"/>
        <end position="353"/>
    </location>
</feature>
<feature type="transmembrane region" description="Helical" evidence="11">
    <location>
        <begin position="204"/>
        <end position="235"/>
    </location>
</feature>
<evidence type="ECO:0000256" key="3">
    <source>
        <dbReference type="ARBA" id="ARBA00022502"/>
    </source>
</evidence>
<dbReference type="GO" id="GO:0000009">
    <property type="term" value="F:alpha-1,6-mannosyltransferase activity"/>
    <property type="evidence" value="ECO:0007669"/>
    <property type="project" value="InterPro"/>
</dbReference>
<feature type="transmembrane region" description="Helical" evidence="11">
    <location>
        <begin position="306"/>
        <end position="328"/>
    </location>
</feature>
<evidence type="ECO:0000256" key="1">
    <source>
        <dbReference type="ARBA" id="ARBA00004477"/>
    </source>
</evidence>
<dbReference type="InterPro" id="IPR007315">
    <property type="entry name" value="PIG-V/Gpi18"/>
</dbReference>
<evidence type="ECO:0000256" key="7">
    <source>
        <dbReference type="ARBA" id="ARBA00022824"/>
    </source>
</evidence>
<keyword evidence="8 11" id="KW-1133">Transmembrane helix</keyword>
<feature type="transmembrane region" description="Helical" evidence="11">
    <location>
        <begin position="247"/>
        <end position="266"/>
    </location>
</feature>
<feature type="transmembrane region" description="Helical" evidence="11">
    <location>
        <begin position="44"/>
        <end position="67"/>
    </location>
</feature>
<accession>A0A918DTG4</accession>
<dbReference type="GO" id="GO:0006506">
    <property type="term" value="P:GPI anchor biosynthetic process"/>
    <property type="evidence" value="ECO:0007669"/>
    <property type="project" value="UniProtKB-KW"/>
</dbReference>
<evidence type="ECO:0000256" key="8">
    <source>
        <dbReference type="ARBA" id="ARBA00022989"/>
    </source>
</evidence>
<keyword evidence="7" id="KW-0256">Endoplasmic reticulum</keyword>
<sequence length="408" mass="43402">MSTAKEDVAHEPLPAAAADSAERSVPRPRSDGGRPPWIRLVRHALAAPLIVYTVTAVLQLVVLHLMIAPGDEGVRGKLLSWDGHWYVDVAHHGYPQGFEYNEDGSLKGSTLAFFPLYPALVRLAHGVTGLGYETAALTVSRLAGAAAAVAVFHLVLRLHGRRAALAATLLVCVQPMAVSMSMAYTEGLFLALAAAALLAARREAWLTAGACGLLAGLTRSTAVAVSAALLVAAGWAMWQRRAVIRRALAGCALGSAGVPLYLLWVAGRTGRLDGWTAIQEAGWNTHWDWGTGTLRFLGDTFQRSDGWVAVSTALLLIATAVGCVVAAMERTWPPLVVYGVLVFVLTVGQTNYYHSKPRLLVPALVALVPLAVALARARTRTAVLVGSALALFGTWHGAYMLTVWHYAI</sequence>
<dbReference type="PANTHER" id="PTHR12468:SF2">
    <property type="entry name" value="GPI MANNOSYLTRANSFERASE 2"/>
    <property type="match status" value="1"/>
</dbReference>
<proteinExistence type="predicted"/>
<dbReference type="AlphaFoldDB" id="A0A918DTG4"/>
<keyword evidence="5" id="KW-0808">Transferase</keyword>
<keyword evidence="9 11" id="KW-0472">Membrane</keyword>
<keyword evidence="4" id="KW-0328">Glycosyltransferase</keyword>
<reference evidence="12" key="1">
    <citation type="journal article" date="2014" name="Int. J. Syst. Evol. Microbiol.">
        <title>Complete genome sequence of Corynebacterium casei LMG S-19264T (=DSM 44701T), isolated from a smear-ripened cheese.</title>
        <authorList>
            <consortium name="US DOE Joint Genome Institute (JGI-PGF)"/>
            <person name="Walter F."/>
            <person name="Albersmeier A."/>
            <person name="Kalinowski J."/>
            <person name="Ruckert C."/>
        </authorList>
    </citation>
    <scope>NUCLEOTIDE SEQUENCE</scope>
    <source>
        <strain evidence="12">CGMCC 4.7201</strain>
    </source>
</reference>
<comment type="caution">
    <text evidence="12">The sequence shown here is derived from an EMBL/GenBank/DDBJ whole genome shotgun (WGS) entry which is preliminary data.</text>
</comment>
<reference evidence="12" key="2">
    <citation type="submission" date="2020-09" db="EMBL/GenBank/DDBJ databases">
        <authorList>
            <person name="Sun Q."/>
            <person name="Zhou Y."/>
        </authorList>
    </citation>
    <scope>NUCLEOTIDE SEQUENCE</scope>
    <source>
        <strain evidence="12">CGMCC 4.7201</strain>
    </source>
</reference>
<feature type="compositionally biased region" description="Basic and acidic residues" evidence="10">
    <location>
        <begin position="20"/>
        <end position="32"/>
    </location>
</feature>
<keyword evidence="6 11" id="KW-0812">Transmembrane</keyword>
<evidence type="ECO:0000256" key="2">
    <source>
        <dbReference type="ARBA" id="ARBA00004687"/>
    </source>
</evidence>
<evidence type="ECO:0000313" key="12">
    <source>
        <dbReference type="EMBL" id="GGO81988.1"/>
    </source>
</evidence>
<evidence type="ECO:0000256" key="10">
    <source>
        <dbReference type="SAM" id="MobiDB-lite"/>
    </source>
</evidence>